<keyword evidence="2" id="KW-0472">Membrane</keyword>
<organism evidence="3 4">
    <name type="scientific">Actinomycetospora endophytica</name>
    <dbReference type="NCBI Taxonomy" id="2291215"/>
    <lineage>
        <taxon>Bacteria</taxon>
        <taxon>Bacillati</taxon>
        <taxon>Actinomycetota</taxon>
        <taxon>Actinomycetes</taxon>
        <taxon>Pseudonocardiales</taxon>
        <taxon>Pseudonocardiaceae</taxon>
        <taxon>Actinomycetospora</taxon>
    </lineage>
</organism>
<dbReference type="EMBL" id="JAJNDB010000002">
    <property type="protein sequence ID" value="MCD2194349.1"/>
    <property type="molecule type" value="Genomic_DNA"/>
</dbReference>
<evidence type="ECO:0000256" key="1">
    <source>
        <dbReference type="SAM" id="MobiDB-lite"/>
    </source>
</evidence>
<protein>
    <submittedName>
        <fullName evidence="3">Uncharacterized protein</fullName>
    </submittedName>
</protein>
<feature type="compositionally biased region" description="Low complexity" evidence="1">
    <location>
        <begin position="45"/>
        <end position="74"/>
    </location>
</feature>
<feature type="transmembrane region" description="Helical" evidence="2">
    <location>
        <begin position="172"/>
        <end position="195"/>
    </location>
</feature>
<feature type="compositionally biased region" description="Low complexity" evidence="1">
    <location>
        <begin position="25"/>
        <end position="35"/>
    </location>
</feature>
<feature type="transmembrane region" description="Helical" evidence="2">
    <location>
        <begin position="116"/>
        <end position="139"/>
    </location>
</feature>
<evidence type="ECO:0000313" key="3">
    <source>
        <dbReference type="EMBL" id="MCD2194349.1"/>
    </source>
</evidence>
<evidence type="ECO:0000256" key="2">
    <source>
        <dbReference type="SAM" id="Phobius"/>
    </source>
</evidence>
<proteinExistence type="predicted"/>
<keyword evidence="2" id="KW-0812">Transmembrane</keyword>
<accession>A0ABS8PBH9</accession>
<feature type="compositionally biased region" description="Pro residues" evidence="1">
    <location>
        <begin position="11"/>
        <end position="24"/>
    </location>
</feature>
<reference evidence="3 4" key="1">
    <citation type="submission" date="2021-11" db="EMBL/GenBank/DDBJ databases">
        <title>Draft genome sequence of Actinomycetospora sp. SF1 isolated from the rhizosphere soil.</title>
        <authorList>
            <person name="Duangmal K."/>
            <person name="Chantavorakit T."/>
        </authorList>
    </citation>
    <scope>NUCLEOTIDE SEQUENCE [LARGE SCALE GENOMIC DNA]</scope>
    <source>
        <strain evidence="3 4">TBRC 5722</strain>
    </source>
</reference>
<feature type="transmembrane region" description="Helical" evidence="2">
    <location>
        <begin position="145"/>
        <end position="165"/>
    </location>
</feature>
<keyword evidence="4" id="KW-1185">Reference proteome</keyword>
<sequence>MTGHAALPSEDPTPPDGIPTPPAGVPAASGPAVGSLHQAVAGYQAGTPEPAEPAEPTRSEATPAGPTSAAGPRATPRRLEAVPDAYTAVISGPRTGAFGRPIGKHRPTALQRLVEVARVLVGGLMVLTLAVIVAPLVLSGSAPEVGVLVGHVVGAVVALAAAGVAASRKTPVWAATVAALVVPVDVLVVLAVFWWR</sequence>
<name>A0ABS8PBH9_9PSEU</name>
<gene>
    <name evidence="3" type="ORF">LQ327_13300</name>
</gene>
<dbReference type="RefSeq" id="WP_230734253.1">
    <property type="nucleotide sequence ID" value="NZ_JAJNDB010000002.1"/>
</dbReference>
<comment type="caution">
    <text evidence="3">The sequence shown here is derived from an EMBL/GenBank/DDBJ whole genome shotgun (WGS) entry which is preliminary data.</text>
</comment>
<feature type="region of interest" description="Disordered" evidence="1">
    <location>
        <begin position="1"/>
        <end position="78"/>
    </location>
</feature>
<keyword evidence="2" id="KW-1133">Transmembrane helix</keyword>
<evidence type="ECO:0000313" key="4">
    <source>
        <dbReference type="Proteomes" id="UP001199469"/>
    </source>
</evidence>
<dbReference type="Proteomes" id="UP001199469">
    <property type="component" value="Unassembled WGS sequence"/>
</dbReference>